<dbReference type="GO" id="GO:0003677">
    <property type="term" value="F:DNA binding"/>
    <property type="evidence" value="ECO:0007669"/>
    <property type="project" value="InterPro"/>
</dbReference>
<keyword evidence="4" id="KW-1185">Reference proteome</keyword>
<dbReference type="Pfam" id="PF02371">
    <property type="entry name" value="Transposase_20"/>
    <property type="match status" value="1"/>
</dbReference>
<dbReference type="AlphaFoldDB" id="A0A1D7TXC0"/>
<dbReference type="InterPro" id="IPR003346">
    <property type="entry name" value="Transposase_20"/>
</dbReference>
<accession>A0A1D7TXC0</accession>
<protein>
    <submittedName>
        <fullName evidence="3">IS110 family transposase</fullName>
    </submittedName>
</protein>
<dbReference type="GO" id="GO:0006313">
    <property type="term" value="P:DNA transposition"/>
    <property type="evidence" value="ECO:0007669"/>
    <property type="project" value="InterPro"/>
</dbReference>
<evidence type="ECO:0000313" key="4">
    <source>
        <dbReference type="Proteomes" id="UP000094969"/>
    </source>
</evidence>
<feature type="domain" description="Transposase IS116/IS110/IS902 C-terminal" evidence="2">
    <location>
        <begin position="211"/>
        <end position="289"/>
    </location>
</feature>
<dbReference type="KEGG" id="bvv:BHK69_03975"/>
<reference evidence="3 4" key="1">
    <citation type="journal article" date="2015" name="Antonie Van Leeuwenhoek">
        <title>Bosea vaviloviae sp. nov., a new species of slow-growing rhizobia isolated from nodules of the relict species Vavilovia formosa (Stev.) Fed.</title>
        <authorList>
            <person name="Safronova V.I."/>
            <person name="Kuznetsova I.G."/>
            <person name="Sazanova A.L."/>
            <person name="Kimeklis A.K."/>
            <person name="Belimov A.A."/>
            <person name="Andronov E.E."/>
            <person name="Pinaev A.G."/>
            <person name="Chizhevskaya E.P."/>
            <person name="Pukhaev A.R."/>
            <person name="Popov K.P."/>
            <person name="Willems A."/>
            <person name="Tikhonovich I.A."/>
        </authorList>
    </citation>
    <scope>NUCLEOTIDE SEQUENCE [LARGE SCALE GENOMIC DNA]</scope>
    <source>
        <strain evidence="3 4">Vaf18</strain>
    </source>
</reference>
<proteinExistence type="predicted"/>
<dbReference type="OrthoDB" id="5289737at2"/>
<feature type="domain" description="Transposase IS110-like N-terminal" evidence="1">
    <location>
        <begin position="7"/>
        <end position="142"/>
    </location>
</feature>
<dbReference type="InterPro" id="IPR002525">
    <property type="entry name" value="Transp_IS110-like_N"/>
</dbReference>
<dbReference type="NCBIfam" id="NF033542">
    <property type="entry name" value="transpos_IS110"/>
    <property type="match status" value="1"/>
</dbReference>
<organism evidence="3 4">
    <name type="scientific">Bosea vaviloviae</name>
    <dbReference type="NCBI Taxonomy" id="1526658"/>
    <lineage>
        <taxon>Bacteria</taxon>
        <taxon>Pseudomonadati</taxon>
        <taxon>Pseudomonadota</taxon>
        <taxon>Alphaproteobacteria</taxon>
        <taxon>Hyphomicrobiales</taxon>
        <taxon>Boseaceae</taxon>
        <taxon>Bosea</taxon>
    </lineage>
</organism>
<dbReference type="GO" id="GO:0004803">
    <property type="term" value="F:transposase activity"/>
    <property type="evidence" value="ECO:0007669"/>
    <property type="project" value="InterPro"/>
</dbReference>
<dbReference type="RefSeq" id="WP_069688974.1">
    <property type="nucleotide sequence ID" value="NZ_CP017147.1"/>
</dbReference>
<evidence type="ECO:0000259" key="2">
    <source>
        <dbReference type="Pfam" id="PF02371"/>
    </source>
</evidence>
<evidence type="ECO:0000259" key="1">
    <source>
        <dbReference type="Pfam" id="PF01548"/>
    </source>
</evidence>
<dbReference type="Proteomes" id="UP000094969">
    <property type="component" value="Chromosome"/>
</dbReference>
<dbReference type="InterPro" id="IPR047650">
    <property type="entry name" value="Transpos_IS110"/>
</dbReference>
<evidence type="ECO:0000313" key="3">
    <source>
        <dbReference type="EMBL" id="AOO79752.1"/>
    </source>
</evidence>
<name>A0A1D7TXC0_9HYPH</name>
<dbReference type="PANTHER" id="PTHR33055:SF3">
    <property type="entry name" value="PUTATIVE TRANSPOSASE FOR IS117-RELATED"/>
    <property type="match status" value="1"/>
</dbReference>
<gene>
    <name evidence="3" type="ORF">BHK69_03975</name>
</gene>
<dbReference type="Pfam" id="PF01548">
    <property type="entry name" value="DEDD_Tnp_IS110"/>
    <property type="match status" value="1"/>
</dbReference>
<sequence>MDQVIRIGLDTSKRLFQLHGVDAAERVVLKRKLSRSAMEAFFARLPPTLVVLEACGASHHWARVLTAMGHDVRLIAPQLAKPYVKRGKNDAADAEALCEAAGRPSMRFVPMKSAGQQADLMLAGMRERLGRRRTQLANTIRGYGAEFGHVGAKGAAHVRPLLETVQDDPEIPPLAREMFAELALELAELEERLCAIEVRLKAWHLANEASRRLAEVAGIGPIIATTLVMKTPHPEAFRSGRDFAAWIGLTPKDHSTAGKTRLGRITRAGDETLRSLLVVGATAVVWQVRRGKARRPMPWLTSLLARKPPKLAAIALANKLARIAWALLARGGRYRTSDARPEACPAAA</sequence>
<dbReference type="EMBL" id="CP017147">
    <property type="protein sequence ID" value="AOO79752.1"/>
    <property type="molecule type" value="Genomic_DNA"/>
</dbReference>
<dbReference type="PANTHER" id="PTHR33055">
    <property type="entry name" value="TRANSPOSASE FOR INSERTION SEQUENCE ELEMENT IS1111A"/>
    <property type="match status" value="1"/>
</dbReference>